<dbReference type="CDD" id="cd07895">
    <property type="entry name" value="Adenylation_mRNA_capping"/>
    <property type="match status" value="1"/>
</dbReference>
<feature type="domain" description="Helicase ATP-binding" evidence="9">
    <location>
        <begin position="83"/>
        <end position="260"/>
    </location>
</feature>
<evidence type="ECO:0000259" key="9">
    <source>
        <dbReference type="PROSITE" id="PS51192"/>
    </source>
</evidence>
<dbReference type="GO" id="GO:0006370">
    <property type="term" value="P:7-methylguanosine mRNA capping"/>
    <property type="evidence" value="ECO:0007669"/>
    <property type="project" value="InterPro"/>
</dbReference>
<dbReference type="PANTHER" id="PTHR45626:SF22">
    <property type="entry name" value="DNA REPAIR PROTEIN RAD5"/>
    <property type="match status" value="1"/>
</dbReference>
<evidence type="ECO:0000256" key="6">
    <source>
        <dbReference type="ARBA" id="ARBA00022989"/>
    </source>
</evidence>
<evidence type="ECO:0000256" key="8">
    <source>
        <dbReference type="SAM" id="Phobius"/>
    </source>
</evidence>
<evidence type="ECO:0000256" key="1">
    <source>
        <dbReference type="ARBA" id="ARBA00004141"/>
    </source>
</evidence>
<keyword evidence="2 8" id="KW-0812">Transmembrane</keyword>
<dbReference type="SMART" id="SM00487">
    <property type="entry name" value="DEXDc"/>
    <property type="match status" value="1"/>
</dbReference>
<dbReference type="InterPro" id="IPR038718">
    <property type="entry name" value="SNF2-like_sf"/>
</dbReference>
<dbReference type="PANTHER" id="PTHR45626">
    <property type="entry name" value="TRANSCRIPTION TERMINATION FACTOR 2-RELATED"/>
    <property type="match status" value="1"/>
</dbReference>
<dbReference type="SUPFAM" id="SSF56091">
    <property type="entry name" value="DNA ligase/mRNA capping enzyme, catalytic domain"/>
    <property type="match status" value="1"/>
</dbReference>
<name>A0A812KS14_9DINO</name>
<dbReference type="InterPro" id="IPR012340">
    <property type="entry name" value="NA-bd_OB-fold"/>
</dbReference>
<proteinExistence type="predicted"/>
<dbReference type="Pfam" id="PF00176">
    <property type="entry name" value="SNF2-rel_dom"/>
    <property type="match status" value="1"/>
</dbReference>
<dbReference type="Pfam" id="PF01331">
    <property type="entry name" value="mRNA_cap_enzyme"/>
    <property type="match status" value="1"/>
</dbReference>
<dbReference type="Pfam" id="PF00271">
    <property type="entry name" value="Helicase_C"/>
    <property type="match status" value="1"/>
</dbReference>
<dbReference type="Gene3D" id="3.40.50.10810">
    <property type="entry name" value="Tandem AAA-ATPase domain"/>
    <property type="match status" value="1"/>
</dbReference>
<dbReference type="CDD" id="cd18793">
    <property type="entry name" value="SF2_C_SNF"/>
    <property type="match status" value="1"/>
</dbReference>
<dbReference type="AlphaFoldDB" id="A0A812KS14"/>
<evidence type="ECO:0000256" key="4">
    <source>
        <dbReference type="ARBA" id="ARBA00022801"/>
    </source>
</evidence>
<evidence type="ECO:0000256" key="3">
    <source>
        <dbReference type="ARBA" id="ARBA00022741"/>
    </source>
</evidence>
<dbReference type="PROSITE" id="PS50216">
    <property type="entry name" value="DHHC"/>
    <property type="match status" value="1"/>
</dbReference>
<dbReference type="GO" id="GO:0016409">
    <property type="term" value="F:palmitoyltransferase activity"/>
    <property type="evidence" value="ECO:0007669"/>
    <property type="project" value="InterPro"/>
</dbReference>
<evidence type="ECO:0000259" key="10">
    <source>
        <dbReference type="PROSITE" id="PS51194"/>
    </source>
</evidence>
<dbReference type="InterPro" id="IPR050628">
    <property type="entry name" value="SNF2_RAD54_helicase_TF"/>
</dbReference>
<dbReference type="InterPro" id="IPR014001">
    <property type="entry name" value="Helicase_ATP-bd"/>
</dbReference>
<keyword evidence="7 8" id="KW-0472">Membrane</keyword>
<dbReference type="PROSITE" id="PS51194">
    <property type="entry name" value="HELICASE_CTER"/>
    <property type="match status" value="1"/>
</dbReference>
<dbReference type="GO" id="GO:0008094">
    <property type="term" value="F:ATP-dependent activity, acting on DNA"/>
    <property type="evidence" value="ECO:0007669"/>
    <property type="project" value="TreeGrafter"/>
</dbReference>
<dbReference type="GO" id="GO:0016020">
    <property type="term" value="C:membrane"/>
    <property type="evidence" value="ECO:0007669"/>
    <property type="project" value="UniProtKB-SubCell"/>
</dbReference>
<dbReference type="Gene3D" id="2.40.50.140">
    <property type="entry name" value="Nucleic acid-binding proteins"/>
    <property type="match status" value="1"/>
</dbReference>
<feature type="transmembrane region" description="Helical" evidence="8">
    <location>
        <begin position="989"/>
        <end position="1005"/>
    </location>
</feature>
<dbReference type="GO" id="GO:0006281">
    <property type="term" value="P:DNA repair"/>
    <property type="evidence" value="ECO:0007669"/>
    <property type="project" value="TreeGrafter"/>
</dbReference>
<dbReference type="EMBL" id="CAJNJA010008093">
    <property type="protein sequence ID" value="CAE7232697.1"/>
    <property type="molecule type" value="Genomic_DNA"/>
</dbReference>
<feature type="domain" description="Helicase C-terminal" evidence="10">
    <location>
        <begin position="452"/>
        <end position="620"/>
    </location>
</feature>
<dbReference type="SMART" id="SM00490">
    <property type="entry name" value="HELICc"/>
    <property type="match status" value="1"/>
</dbReference>
<dbReference type="GO" id="GO:0005524">
    <property type="term" value="F:ATP binding"/>
    <property type="evidence" value="ECO:0007669"/>
    <property type="project" value="UniProtKB-KW"/>
</dbReference>
<dbReference type="InterPro" id="IPR049730">
    <property type="entry name" value="SNF2/RAD54-like_C"/>
</dbReference>
<dbReference type="InterPro" id="IPR001339">
    <property type="entry name" value="mRNA_cap_enzyme_adenylation"/>
</dbReference>
<evidence type="ECO:0000313" key="12">
    <source>
        <dbReference type="Proteomes" id="UP000601435"/>
    </source>
</evidence>
<sequence>MDIWTSPQASAQSHRTITEPFSTSVGSVVRAALGFLGRFSPAVETTESEIELLQQRLQGCGFSMGQVQLEQLQYDGIRWIMEREQSAGWKGGILADEMGLGKTVQMLCAIATNKVPTLVVCPLSAFESWKEDVRNFFAPGTFALTDFHHLKKLPHPLPSNSLILVNPELLGRDVWAKPPEAKAAREVNLKSKLLNAPFQRIICDEAQFLKNLMSPKGQNINAKACDCIAAKASIRWCMTGTPIENGIKDYLSLLTFLKAEPFCRPDWFHHHVERHVGTEFVQDPRFAQCFRETVLRRSKASLQNLPETHFHLLESSMDPTEKEQEAALLDEEESGLVRQLRSGQAAGSLAMPRSSVQDLQEIQALSLDELKDRARKPCELGGLGQELRPPSQEEEAQRQWCLSKFCFERAWIEADKEKLLKSSKWTSLESTLRKIWNARVRDAELECAWRRDEKQFSDPWRSDAVYWTKLDTHENTKVVLISRFSTRSFELAAKLMSKLNIRYCKIDQSVAPEDRGKIIDSFNNDPAVKVMLLGMKCGGSGINLPGAQVAILMDSWWTPAAEQQAINRIHRLNSAHKHVYFVKLFSRNNDTEQRLFACQRCKAVLDPPAEATRLSADSGARHRLLSAVTTDLENFSCLSDSLSLASVTFAAADLLVGQAYDANEQRFVWRSGRDARMGDEVPLQKLDTAQLQARGDLSHFGLKRGCVGWHHNTLLDGELVLDVVEEGKTALRYLVYDAMHICGEDLTHRTLIYRLQKALYEVILPKEQLSALRGSADNVQLMLKDFFELWQLGEVTAIASELPHGTDGLVFTPVMVPYVPGTVPALLKWKPAEMNTVDFKLQVIQEGDSTRNMHVKLLVGFKQRDAWQVKHTGHWLAKMGDMFKKLREDPAAFDGKIAECKWNASAKTFTPSDQLKFTVNGTWEDGGWVLQRLRELLGSILGASGGRMFGRFSCWSPPPVRPQYDPLEELQQDINLHDLPALRQRGPNYYWGPWLCLVVVFAFIFESVGLPTMASQNYDSPFLDMVVLPVVWIAAFAAVFTLVSIVFGDTGEIRRSEASCYPIPDRARALILLGSSKSEDTPNIAGLDGQSYCTRCCVWRPEGSHHCSTCQRCVTGFDHHCSFFGRCITRRNMCSFRTIIGLFFVGAAAQMITVAITNSAPARSPSTSPHATASTAMEPVAGIGSMIFHAAPLVKPTGSRGKVCAKFAQDKSLPNDLRTAKRVVESIQDDLNEEAQATCSADFS</sequence>
<dbReference type="InterPro" id="IPR000330">
    <property type="entry name" value="SNF2_N"/>
</dbReference>
<feature type="transmembrane region" description="Helical" evidence="8">
    <location>
        <begin position="1136"/>
        <end position="1156"/>
    </location>
</feature>
<dbReference type="PROSITE" id="PS51192">
    <property type="entry name" value="HELICASE_ATP_BIND_1"/>
    <property type="match status" value="1"/>
</dbReference>
<comment type="caution">
    <text evidence="11">The sequence shown here is derived from an EMBL/GenBank/DDBJ whole genome shotgun (WGS) entry which is preliminary data.</text>
</comment>
<keyword evidence="12" id="KW-1185">Reference proteome</keyword>
<dbReference type="SUPFAM" id="SSF52540">
    <property type="entry name" value="P-loop containing nucleoside triphosphate hydrolases"/>
    <property type="match status" value="2"/>
</dbReference>
<organism evidence="11 12">
    <name type="scientific">Symbiodinium necroappetens</name>
    <dbReference type="NCBI Taxonomy" id="1628268"/>
    <lineage>
        <taxon>Eukaryota</taxon>
        <taxon>Sar</taxon>
        <taxon>Alveolata</taxon>
        <taxon>Dinophyceae</taxon>
        <taxon>Suessiales</taxon>
        <taxon>Symbiodiniaceae</taxon>
        <taxon>Symbiodinium</taxon>
    </lineage>
</organism>
<accession>A0A812KS14</accession>
<dbReference type="Proteomes" id="UP000601435">
    <property type="component" value="Unassembled WGS sequence"/>
</dbReference>
<reference evidence="11" key="1">
    <citation type="submission" date="2021-02" db="EMBL/GenBank/DDBJ databases">
        <authorList>
            <person name="Dougan E. K."/>
            <person name="Rhodes N."/>
            <person name="Thang M."/>
            <person name="Chan C."/>
        </authorList>
    </citation>
    <scope>NUCLEOTIDE SEQUENCE</scope>
</reference>
<dbReference type="InterPro" id="IPR027417">
    <property type="entry name" value="P-loop_NTPase"/>
</dbReference>
<dbReference type="GO" id="GO:0016787">
    <property type="term" value="F:hydrolase activity"/>
    <property type="evidence" value="ECO:0007669"/>
    <property type="project" value="UniProtKB-KW"/>
</dbReference>
<evidence type="ECO:0000256" key="7">
    <source>
        <dbReference type="ARBA" id="ARBA00023136"/>
    </source>
</evidence>
<dbReference type="OrthoDB" id="416764at2759"/>
<gene>
    <name evidence="11" type="primary">Ttf2</name>
    <name evidence="11" type="ORF">SNEC2469_LOCUS3697</name>
</gene>
<evidence type="ECO:0000256" key="2">
    <source>
        <dbReference type="ARBA" id="ARBA00022692"/>
    </source>
</evidence>
<evidence type="ECO:0000313" key="11">
    <source>
        <dbReference type="EMBL" id="CAE7232697.1"/>
    </source>
</evidence>
<comment type="subcellular location">
    <subcellularLocation>
        <location evidence="1">Membrane</location>
        <topology evidence="1">Multi-pass membrane protein</topology>
    </subcellularLocation>
</comment>
<dbReference type="Gene3D" id="3.30.470.30">
    <property type="entry name" value="DNA ligase/mRNA capping enzyme"/>
    <property type="match status" value="1"/>
</dbReference>
<dbReference type="InterPro" id="IPR001594">
    <property type="entry name" value="Palmitoyltrfase_DHHC"/>
</dbReference>
<dbReference type="Gene3D" id="3.40.50.300">
    <property type="entry name" value="P-loop containing nucleotide triphosphate hydrolases"/>
    <property type="match status" value="1"/>
</dbReference>
<keyword evidence="3" id="KW-0547">Nucleotide-binding</keyword>
<dbReference type="GO" id="GO:0004484">
    <property type="term" value="F:mRNA guanylyltransferase activity"/>
    <property type="evidence" value="ECO:0007669"/>
    <property type="project" value="InterPro"/>
</dbReference>
<dbReference type="GO" id="GO:0005634">
    <property type="term" value="C:nucleus"/>
    <property type="evidence" value="ECO:0007669"/>
    <property type="project" value="TreeGrafter"/>
</dbReference>
<keyword evidence="5" id="KW-0067">ATP-binding</keyword>
<dbReference type="Pfam" id="PF01529">
    <property type="entry name" value="DHHC"/>
    <property type="match status" value="1"/>
</dbReference>
<dbReference type="InterPro" id="IPR001650">
    <property type="entry name" value="Helicase_C-like"/>
</dbReference>
<keyword evidence="4" id="KW-0378">Hydrolase</keyword>
<keyword evidence="6 8" id="KW-1133">Transmembrane helix</keyword>
<evidence type="ECO:0000256" key="5">
    <source>
        <dbReference type="ARBA" id="ARBA00022840"/>
    </source>
</evidence>
<feature type="transmembrane region" description="Helical" evidence="8">
    <location>
        <begin position="1025"/>
        <end position="1047"/>
    </location>
</feature>
<protein>
    <submittedName>
        <fullName evidence="11">Ttf2 protein</fullName>
    </submittedName>
</protein>